<dbReference type="GO" id="GO:0000287">
    <property type="term" value="F:magnesium ion binding"/>
    <property type="evidence" value="ECO:0007669"/>
    <property type="project" value="InterPro"/>
</dbReference>
<evidence type="ECO:0000313" key="7">
    <source>
        <dbReference type="EMBL" id="KWF46744.1"/>
    </source>
</evidence>
<keyword evidence="2 3" id="KW-0786">Thiamine pyrophosphate</keyword>
<dbReference type="CDD" id="cd02002">
    <property type="entry name" value="TPP_BFDC"/>
    <property type="match status" value="1"/>
</dbReference>
<comment type="similarity">
    <text evidence="1 3">Belongs to the TPP enzyme family.</text>
</comment>
<dbReference type="GO" id="GO:0030976">
    <property type="term" value="F:thiamine pyrophosphate binding"/>
    <property type="evidence" value="ECO:0007669"/>
    <property type="project" value="InterPro"/>
</dbReference>
<dbReference type="Pfam" id="PF02775">
    <property type="entry name" value="TPP_enzyme_C"/>
    <property type="match status" value="1"/>
</dbReference>
<dbReference type="Pfam" id="PF00205">
    <property type="entry name" value="TPP_enzyme_M"/>
    <property type="match status" value="1"/>
</dbReference>
<dbReference type="SUPFAM" id="SSF52518">
    <property type="entry name" value="Thiamin diphosphate-binding fold (THDP-binding)"/>
    <property type="match status" value="2"/>
</dbReference>
<evidence type="ECO:0000259" key="4">
    <source>
        <dbReference type="Pfam" id="PF00205"/>
    </source>
</evidence>
<dbReference type="GO" id="GO:0019752">
    <property type="term" value="P:carboxylic acid metabolic process"/>
    <property type="evidence" value="ECO:0007669"/>
    <property type="project" value="UniProtKB-ARBA"/>
</dbReference>
<dbReference type="Proteomes" id="UP000063236">
    <property type="component" value="Unassembled WGS sequence"/>
</dbReference>
<evidence type="ECO:0000256" key="2">
    <source>
        <dbReference type="ARBA" id="ARBA00023052"/>
    </source>
</evidence>
<dbReference type="Pfam" id="PF02776">
    <property type="entry name" value="TPP_enzyme_N"/>
    <property type="match status" value="1"/>
</dbReference>
<dbReference type="InterPro" id="IPR029035">
    <property type="entry name" value="DHS-like_NAD/FAD-binding_dom"/>
</dbReference>
<dbReference type="NCBIfam" id="NF005485">
    <property type="entry name" value="PRK07092.1"/>
    <property type="match status" value="1"/>
</dbReference>
<dbReference type="AlphaFoldDB" id="A0AAW3P9Y7"/>
<reference evidence="7 8" key="1">
    <citation type="submission" date="2015-11" db="EMBL/GenBank/DDBJ databases">
        <title>Expanding the genomic diversity of Burkholderia species for the development of highly accurate diagnostics.</title>
        <authorList>
            <person name="Sahl J."/>
            <person name="Keim P."/>
            <person name="Wagner D."/>
        </authorList>
    </citation>
    <scope>NUCLEOTIDE SEQUENCE [LARGE SCALE GENOMIC DNA]</scope>
    <source>
        <strain evidence="7 8">MSMB378WGS</strain>
    </source>
</reference>
<sequence length="527" mass="56651">MKHEQTVKTVRDSVYQLMRDVGVTTIFGNPGSTELPMFRDFPEDFEYVLGLQEAVVVGMADGYAQASQNVAFVNLHSAAGVGNAMGNIYTAFKNRTPLVIVAGQQARSILQLDPYLASVDATELPKPYVKWSCEPARAEDVPQALARAYQIAMQAPMGPVLVSVPSDDWDRPAQPVVVRKVSRLVRPEPHSINQCANALASAQKPALVVGAEVDRSGAWDEAIELAERLQASVYVAPFSARCSFPEDHPLFAGFLPASREPIVAMLGGHDVVLVIGAPVFTYHVEGSGPFIPTGSKLFQITEDSAAAAWAPVGTSIVADSRLALVDILSELPSTECRLLRHRTAPKRVEETDPLSVAFVLQTIADLRSPEDVFVEEAPTARLVMHEHLPMLHPRSFYTMSSGGLGYGMPAAAGIALARKSRVFCLIGDGSSMYSIQTLWTAAQLKLNIVFIVLNNGKYGAMKRFGKVLGFPEDAHLPGTDLPGLDFSSIGAGHGCPGVRATNKNELSHAFTHAANVGGPFLIDAIVQ</sequence>
<evidence type="ECO:0000259" key="5">
    <source>
        <dbReference type="Pfam" id="PF02775"/>
    </source>
</evidence>
<dbReference type="InterPro" id="IPR012000">
    <property type="entry name" value="Thiamin_PyroP_enz_cen_dom"/>
</dbReference>
<dbReference type="Gene3D" id="3.40.50.1220">
    <property type="entry name" value="TPP-binding domain"/>
    <property type="match status" value="1"/>
</dbReference>
<dbReference type="InterPro" id="IPR045229">
    <property type="entry name" value="TPP_enz"/>
</dbReference>
<feature type="domain" description="Thiamine pyrophosphate enzyme central" evidence="4">
    <location>
        <begin position="192"/>
        <end position="325"/>
    </location>
</feature>
<dbReference type="SUPFAM" id="SSF52467">
    <property type="entry name" value="DHS-like NAD/FAD-binding domain"/>
    <property type="match status" value="1"/>
</dbReference>
<name>A0AAW3P9Y7_9BURK</name>
<dbReference type="PANTHER" id="PTHR18968">
    <property type="entry name" value="THIAMINE PYROPHOSPHATE ENZYMES"/>
    <property type="match status" value="1"/>
</dbReference>
<gene>
    <name evidence="7" type="ORF">WL88_25885</name>
</gene>
<evidence type="ECO:0000313" key="8">
    <source>
        <dbReference type="Proteomes" id="UP000063236"/>
    </source>
</evidence>
<evidence type="ECO:0000259" key="6">
    <source>
        <dbReference type="Pfam" id="PF02776"/>
    </source>
</evidence>
<accession>A0AAW3P9Y7</accession>
<dbReference type="GO" id="GO:0003984">
    <property type="term" value="F:acetolactate synthase activity"/>
    <property type="evidence" value="ECO:0007669"/>
    <property type="project" value="TreeGrafter"/>
</dbReference>
<proteinExistence type="inferred from homology"/>
<comment type="caution">
    <text evidence="7">The sequence shown here is derived from an EMBL/GenBank/DDBJ whole genome shotgun (WGS) entry which is preliminary data.</text>
</comment>
<dbReference type="InterPro" id="IPR011766">
    <property type="entry name" value="TPP_enzyme_TPP-bd"/>
</dbReference>
<dbReference type="InterPro" id="IPR029061">
    <property type="entry name" value="THDP-binding"/>
</dbReference>
<feature type="domain" description="Thiamine pyrophosphate enzyme N-terminal TPP-binding" evidence="6">
    <location>
        <begin position="9"/>
        <end position="111"/>
    </location>
</feature>
<dbReference type="GO" id="GO:0050660">
    <property type="term" value="F:flavin adenine dinucleotide binding"/>
    <property type="evidence" value="ECO:0007669"/>
    <property type="project" value="TreeGrafter"/>
</dbReference>
<evidence type="ECO:0000256" key="3">
    <source>
        <dbReference type="RuleBase" id="RU362132"/>
    </source>
</evidence>
<protein>
    <submittedName>
        <fullName evidence="7">Benzoylformate decarboxylase</fullName>
    </submittedName>
</protein>
<dbReference type="PANTHER" id="PTHR18968:SF133">
    <property type="entry name" value="BENZOYLFORMATE DECARBOXYLASE"/>
    <property type="match status" value="1"/>
</dbReference>
<organism evidence="7 8">
    <name type="scientific">Burkholderia diffusa</name>
    <dbReference type="NCBI Taxonomy" id="488732"/>
    <lineage>
        <taxon>Bacteria</taxon>
        <taxon>Pseudomonadati</taxon>
        <taxon>Pseudomonadota</taxon>
        <taxon>Betaproteobacteria</taxon>
        <taxon>Burkholderiales</taxon>
        <taxon>Burkholderiaceae</taxon>
        <taxon>Burkholderia</taxon>
        <taxon>Burkholderia cepacia complex</taxon>
    </lineage>
</organism>
<dbReference type="CDD" id="cd07035">
    <property type="entry name" value="TPP_PYR_POX_like"/>
    <property type="match status" value="1"/>
</dbReference>
<evidence type="ECO:0000256" key="1">
    <source>
        <dbReference type="ARBA" id="ARBA00007812"/>
    </source>
</evidence>
<dbReference type="EMBL" id="LPJV01000059">
    <property type="protein sequence ID" value="KWF46744.1"/>
    <property type="molecule type" value="Genomic_DNA"/>
</dbReference>
<dbReference type="InterPro" id="IPR012001">
    <property type="entry name" value="Thiamin_PyroP_enz_TPP-bd_dom"/>
</dbReference>
<feature type="domain" description="Thiamine pyrophosphate enzyme TPP-binding" evidence="5">
    <location>
        <begin position="382"/>
        <end position="523"/>
    </location>
</feature>
<dbReference type="Gene3D" id="3.40.50.970">
    <property type="match status" value="2"/>
</dbReference>
<dbReference type="RefSeq" id="WP_060188598.1">
    <property type="nucleotide sequence ID" value="NZ_LPJS01000026.1"/>
</dbReference>